<name>A0A495QX51_9ACTN</name>
<dbReference type="PRINTS" id="PR00990">
    <property type="entry name" value="RIBOKINASE"/>
</dbReference>
<comment type="cofactor">
    <cofactor evidence="12">
        <name>Mg(2+)</name>
        <dbReference type="ChEBI" id="CHEBI:18420"/>
    </cofactor>
    <text evidence="12">Requires a divalent cation, most likely magnesium in vivo, as an electrophilic catalyst to aid phosphoryl group transfer. It is the chelate of the metal and the nucleotide that is the actual substrate.</text>
</comment>
<feature type="binding site" evidence="12">
    <location>
        <position position="185"/>
    </location>
    <ligand>
        <name>ATP</name>
        <dbReference type="ChEBI" id="CHEBI:30616"/>
    </ligand>
</feature>
<dbReference type="UniPathway" id="UPA00916">
    <property type="reaction ID" value="UER00889"/>
</dbReference>
<dbReference type="GO" id="GO:0005524">
    <property type="term" value="F:ATP binding"/>
    <property type="evidence" value="ECO:0007669"/>
    <property type="project" value="UniProtKB-UniRule"/>
</dbReference>
<feature type="binding site" evidence="12">
    <location>
        <position position="252"/>
    </location>
    <ligand>
        <name>substrate</name>
    </ligand>
</feature>
<keyword evidence="7 12" id="KW-0418">Kinase</keyword>
<evidence type="ECO:0000256" key="9">
    <source>
        <dbReference type="ARBA" id="ARBA00022842"/>
    </source>
</evidence>
<feature type="binding site" evidence="12">
    <location>
        <position position="139"/>
    </location>
    <ligand>
        <name>substrate</name>
    </ligand>
</feature>
<reference evidence="14 15" key="1">
    <citation type="submission" date="2018-10" db="EMBL/GenBank/DDBJ databases">
        <title>Genomic Encyclopedia of Archaeal and Bacterial Type Strains, Phase II (KMG-II): from individual species to whole genera.</title>
        <authorList>
            <person name="Goeker M."/>
        </authorList>
    </citation>
    <scope>NUCLEOTIDE SEQUENCE [LARGE SCALE GENOMIC DNA]</scope>
    <source>
        <strain evidence="14 15">DSM 43383</strain>
    </source>
</reference>
<dbReference type="InterPro" id="IPR002173">
    <property type="entry name" value="Carboh/pur_kinase_PfkB_CS"/>
</dbReference>
<comment type="caution">
    <text evidence="12">Lacks conserved residue(s) required for the propagation of feature annotation.</text>
</comment>
<dbReference type="PANTHER" id="PTHR10584:SF166">
    <property type="entry name" value="RIBOKINASE"/>
    <property type="match status" value="1"/>
</dbReference>
<comment type="activity regulation">
    <text evidence="12">Activated by a monovalent cation that binds near, but not in, the active site. The most likely occupant of the site in vivo is potassium. Ion binding induces a conformational change that may alter substrate affinity.</text>
</comment>
<dbReference type="InterPro" id="IPR002139">
    <property type="entry name" value="Ribo/fructo_kinase"/>
</dbReference>
<comment type="subcellular location">
    <subcellularLocation>
        <location evidence="12">Cytoplasm</location>
    </subcellularLocation>
</comment>
<feature type="binding site" evidence="12">
    <location>
        <position position="285"/>
    </location>
    <ligand>
        <name>K(+)</name>
        <dbReference type="ChEBI" id="CHEBI:29103"/>
    </ligand>
</feature>
<feature type="binding site" evidence="12">
    <location>
        <position position="246"/>
    </location>
    <ligand>
        <name>K(+)</name>
        <dbReference type="ChEBI" id="CHEBI:29103"/>
    </ligand>
</feature>
<proteinExistence type="inferred from homology"/>
<evidence type="ECO:0000256" key="1">
    <source>
        <dbReference type="ARBA" id="ARBA00005380"/>
    </source>
</evidence>
<dbReference type="EMBL" id="RBWU01000001">
    <property type="protein sequence ID" value="RKS78771.1"/>
    <property type="molecule type" value="Genomic_DNA"/>
</dbReference>
<comment type="catalytic activity">
    <reaction evidence="12">
        <text>D-ribose + ATP = D-ribose 5-phosphate + ADP + H(+)</text>
        <dbReference type="Rhea" id="RHEA:13697"/>
        <dbReference type="ChEBI" id="CHEBI:15378"/>
        <dbReference type="ChEBI" id="CHEBI:30616"/>
        <dbReference type="ChEBI" id="CHEBI:47013"/>
        <dbReference type="ChEBI" id="CHEBI:78346"/>
        <dbReference type="ChEBI" id="CHEBI:456216"/>
        <dbReference type="EC" id="2.7.1.15"/>
    </reaction>
</comment>
<feature type="domain" description="Carbohydrate kinase PfkB" evidence="13">
    <location>
        <begin position="5"/>
        <end position="294"/>
    </location>
</feature>
<evidence type="ECO:0000256" key="4">
    <source>
        <dbReference type="ARBA" id="ARBA00022679"/>
    </source>
</evidence>
<accession>A0A495QX51</accession>
<keyword evidence="9 12" id="KW-0460">Magnesium</keyword>
<dbReference type="Pfam" id="PF00294">
    <property type="entry name" value="PfkB"/>
    <property type="match status" value="1"/>
</dbReference>
<dbReference type="InterPro" id="IPR029056">
    <property type="entry name" value="Ribokinase-like"/>
</dbReference>
<comment type="pathway">
    <text evidence="12">Carbohydrate metabolism; D-ribose degradation; D-ribose 5-phosphate from beta-D-ribopyranose: step 2/2.</text>
</comment>
<feature type="binding site" evidence="12">
    <location>
        <begin position="251"/>
        <end position="252"/>
    </location>
    <ligand>
        <name>ATP</name>
        <dbReference type="ChEBI" id="CHEBI:30616"/>
    </ligand>
</feature>
<comment type="subunit">
    <text evidence="12">Homodimer.</text>
</comment>
<dbReference type="SUPFAM" id="SSF53613">
    <property type="entry name" value="Ribokinase-like"/>
    <property type="match status" value="1"/>
</dbReference>
<evidence type="ECO:0000259" key="13">
    <source>
        <dbReference type="Pfam" id="PF00294"/>
    </source>
</evidence>
<sequence>MTVHVLGAYIRDSFMYCRALPRDGESVAAHTLADSDGGKGANQAVAAARLGVRVHFIGSVGDDAIGDHARELLRREGVGVTGVVRVPDTTTGRSFILVADDANQVVATWPGAADALGPPDTDRSLARLVHGDVLSVQGEIPLAVSLHAARAAAAARAAVVCNASPVEQFLDHPDPWDDIDVLIVNDVEGHDLLGTGAHRPAPPPAEALGARLGVPTVVVTHGANGATLFDGRTSTHLPAPEVDAVDPTGAGDAFAGAFAAELSKGESLYHSCQTAIAVASYSVTGRFCVPSYPTRKDIEAIESELAVLSARPPNSSMKRPMSCP</sequence>
<dbReference type="Proteomes" id="UP000274601">
    <property type="component" value="Unassembled WGS sequence"/>
</dbReference>
<dbReference type="OrthoDB" id="9775849at2"/>
<feature type="binding site" evidence="12">
    <location>
        <position position="291"/>
    </location>
    <ligand>
        <name>K(+)</name>
        <dbReference type="ChEBI" id="CHEBI:29103"/>
    </ligand>
</feature>
<keyword evidence="8 12" id="KW-0067">ATP-binding</keyword>
<keyword evidence="15" id="KW-1185">Reference proteome</keyword>
<dbReference type="GO" id="GO:0004747">
    <property type="term" value="F:ribokinase activity"/>
    <property type="evidence" value="ECO:0007669"/>
    <property type="project" value="UniProtKB-UniRule"/>
</dbReference>
<dbReference type="AlphaFoldDB" id="A0A495QX51"/>
<keyword evidence="11 12" id="KW-0119">Carbohydrate metabolism</keyword>
<organism evidence="14 15">
    <name type="scientific">Actinomadura pelletieri DSM 43383</name>
    <dbReference type="NCBI Taxonomy" id="1120940"/>
    <lineage>
        <taxon>Bacteria</taxon>
        <taxon>Bacillati</taxon>
        <taxon>Actinomycetota</taxon>
        <taxon>Actinomycetes</taxon>
        <taxon>Streptosporangiales</taxon>
        <taxon>Thermomonosporaceae</taxon>
        <taxon>Actinomadura</taxon>
    </lineage>
</organism>
<comment type="similarity">
    <text evidence="1">Belongs to the carbohydrate kinase pfkB family.</text>
</comment>
<feature type="binding site" evidence="12">
    <location>
        <begin position="220"/>
        <end position="225"/>
    </location>
    <ligand>
        <name>ATP</name>
        <dbReference type="ChEBI" id="CHEBI:30616"/>
    </ligand>
</feature>
<feature type="active site" description="Proton acceptor" evidence="12">
    <location>
        <position position="252"/>
    </location>
</feature>
<evidence type="ECO:0000256" key="10">
    <source>
        <dbReference type="ARBA" id="ARBA00022958"/>
    </source>
</evidence>
<feature type="binding site" evidence="12">
    <location>
        <begin position="38"/>
        <end position="42"/>
    </location>
    <ligand>
        <name>substrate</name>
    </ligand>
</feature>
<comment type="similarity">
    <text evidence="12">Belongs to the carbohydrate kinase PfkB family. Ribokinase subfamily.</text>
</comment>
<feature type="binding site" evidence="12">
    <location>
        <position position="282"/>
    </location>
    <ligand>
        <name>K(+)</name>
        <dbReference type="ChEBI" id="CHEBI:29103"/>
    </ligand>
</feature>
<dbReference type="PROSITE" id="PS00584">
    <property type="entry name" value="PFKB_KINASES_2"/>
    <property type="match status" value="1"/>
</dbReference>
<evidence type="ECO:0000313" key="14">
    <source>
        <dbReference type="EMBL" id="RKS78771.1"/>
    </source>
</evidence>
<evidence type="ECO:0000256" key="3">
    <source>
        <dbReference type="ARBA" id="ARBA00016943"/>
    </source>
</evidence>
<comment type="function">
    <text evidence="12">Catalyzes the phosphorylation of ribose at O-5 in a reaction requiring ATP and magnesium. The resulting D-ribose-5-phosphate can then be used either for sythesis of nucleotides, histidine, and tryptophan, or as a component of the pentose phosphate pathway.</text>
</comment>
<dbReference type="Gene3D" id="3.40.1190.20">
    <property type="match status" value="1"/>
</dbReference>
<dbReference type="GO" id="GO:0019303">
    <property type="term" value="P:D-ribose catabolic process"/>
    <property type="evidence" value="ECO:0007669"/>
    <property type="project" value="UniProtKB-UniRule"/>
</dbReference>
<dbReference type="RefSeq" id="WP_121432389.1">
    <property type="nucleotide sequence ID" value="NZ_RBWU01000001.1"/>
</dbReference>
<feature type="binding site" evidence="12">
    <location>
        <position position="248"/>
    </location>
    <ligand>
        <name>K(+)</name>
        <dbReference type="ChEBI" id="CHEBI:29103"/>
    </ligand>
</feature>
<feature type="binding site" evidence="12">
    <location>
        <begin position="10"/>
        <end position="12"/>
    </location>
    <ligand>
        <name>substrate</name>
    </ligand>
</feature>
<comment type="caution">
    <text evidence="14">The sequence shown here is derived from an EMBL/GenBank/DDBJ whole genome shotgun (WGS) entry which is preliminary data.</text>
</comment>
<dbReference type="EC" id="2.7.1.15" evidence="2 12"/>
<dbReference type="GO" id="GO:0046872">
    <property type="term" value="F:metal ion binding"/>
    <property type="evidence" value="ECO:0007669"/>
    <property type="project" value="UniProtKB-KW"/>
</dbReference>
<keyword evidence="10 12" id="KW-0630">Potassium</keyword>
<evidence type="ECO:0000256" key="6">
    <source>
        <dbReference type="ARBA" id="ARBA00022741"/>
    </source>
</evidence>
<dbReference type="InterPro" id="IPR011611">
    <property type="entry name" value="PfkB_dom"/>
</dbReference>
<dbReference type="GO" id="GO:0005829">
    <property type="term" value="C:cytosol"/>
    <property type="evidence" value="ECO:0007669"/>
    <property type="project" value="TreeGrafter"/>
</dbReference>
<evidence type="ECO:0000256" key="2">
    <source>
        <dbReference type="ARBA" id="ARBA00012035"/>
    </source>
</evidence>
<dbReference type="PANTHER" id="PTHR10584">
    <property type="entry name" value="SUGAR KINASE"/>
    <property type="match status" value="1"/>
</dbReference>
<gene>
    <name evidence="12" type="primary">rbsK</name>
    <name evidence="14" type="ORF">BZB76_0201</name>
</gene>
<dbReference type="HAMAP" id="MF_01987">
    <property type="entry name" value="Ribokinase"/>
    <property type="match status" value="1"/>
</dbReference>
<dbReference type="InterPro" id="IPR011877">
    <property type="entry name" value="Ribokinase"/>
</dbReference>
<protein>
    <recommendedName>
        <fullName evidence="3 12">Ribokinase</fullName>
        <shortName evidence="12">RK</shortName>
        <ecNumber evidence="2 12">2.7.1.15</ecNumber>
    </recommendedName>
</protein>
<evidence type="ECO:0000313" key="15">
    <source>
        <dbReference type="Proteomes" id="UP000274601"/>
    </source>
</evidence>
<evidence type="ECO:0000256" key="12">
    <source>
        <dbReference type="HAMAP-Rule" id="MF_01987"/>
    </source>
</evidence>
<evidence type="ECO:0000256" key="8">
    <source>
        <dbReference type="ARBA" id="ARBA00022840"/>
    </source>
</evidence>
<keyword evidence="4 12" id="KW-0808">Transferase</keyword>
<evidence type="ECO:0000256" key="7">
    <source>
        <dbReference type="ARBA" id="ARBA00022777"/>
    </source>
</evidence>
<keyword evidence="12" id="KW-0963">Cytoplasm</keyword>
<evidence type="ECO:0000256" key="11">
    <source>
        <dbReference type="ARBA" id="ARBA00023277"/>
    </source>
</evidence>
<keyword evidence="6 12" id="KW-0547">Nucleotide-binding</keyword>
<keyword evidence="5 12" id="KW-0479">Metal-binding</keyword>
<evidence type="ECO:0000256" key="5">
    <source>
        <dbReference type="ARBA" id="ARBA00022723"/>
    </source>
</evidence>